<keyword evidence="2" id="KW-1185">Reference proteome</keyword>
<accession>A0A1I4Q2F0</accession>
<protein>
    <submittedName>
        <fullName evidence="1">Uncharacterized protein</fullName>
    </submittedName>
</protein>
<proteinExistence type="predicted"/>
<dbReference type="STRING" id="487685.SAMN04488696_1037"/>
<evidence type="ECO:0000313" key="1">
    <source>
        <dbReference type="EMBL" id="SFM33830.1"/>
    </source>
</evidence>
<dbReference type="EMBL" id="FOUJ01000001">
    <property type="protein sequence ID" value="SFM33830.1"/>
    <property type="molecule type" value="Genomic_DNA"/>
</dbReference>
<organism evidence="1 2">
    <name type="scientific">Methanolobus profundi</name>
    <dbReference type="NCBI Taxonomy" id="487685"/>
    <lineage>
        <taxon>Archaea</taxon>
        <taxon>Methanobacteriati</taxon>
        <taxon>Methanobacteriota</taxon>
        <taxon>Stenosarchaea group</taxon>
        <taxon>Methanomicrobia</taxon>
        <taxon>Methanosarcinales</taxon>
        <taxon>Methanosarcinaceae</taxon>
        <taxon>Methanolobus</taxon>
    </lineage>
</organism>
<dbReference type="Proteomes" id="UP000198535">
    <property type="component" value="Unassembled WGS sequence"/>
</dbReference>
<name>A0A1I4Q2F0_9EURY</name>
<gene>
    <name evidence="1" type="ORF">SAMN04488696_1037</name>
</gene>
<reference evidence="2" key="1">
    <citation type="submission" date="2016-10" db="EMBL/GenBank/DDBJ databases">
        <authorList>
            <person name="Varghese N."/>
            <person name="Submissions S."/>
        </authorList>
    </citation>
    <scope>NUCLEOTIDE SEQUENCE [LARGE SCALE GENOMIC DNA]</scope>
    <source>
        <strain evidence="2">Mob M</strain>
    </source>
</reference>
<dbReference type="AlphaFoldDB" id="A0A1I4Q2F0"/>
<sequence length="587" mass="65731">MVILMDDDIHALEAVDTESPTFEGDEGHSLLDDQMTQTDDILDDIVVGDGGSSGSSYAQDVKTSGYDVSPENIVTALVPVGERYDPDTAEDLGDVDEIRIVDGAEVPLSSNEDDNAVDDHDLVEHDDAVETSTMVDTGPDPMLLSLEEKVSELQIKLDEALDQNQILLSSLDRDVRERADGSEFNRLKRDFDQFSKRLKRVVQAEDSVNAEALDATKVPPDVLEITYAKTLNDLYHAMLDIYGDSEAEEMVEEARDNVRQFSAGVDFFRFEEGSFIVRGLSDAIASKIVSVKQIHGTYIELFKMLFQHVPNYNSQDFRAFVETGSREYTIEKVVSHEGHIDRIVSDITKFRDELSNITENVSFIAELQNNQLEEMDTKCHELDEIREQMKSIAKAVNLHTKAINKLNVTLKEFQSNAPAMLDHAVETVVVPESVELDRIEEMVVSKANMEDIVSIANEMESFKANVEGMFASMQQQIEENMLSSEKLKGIENELSGVQEEIQHMHVAEETQPVRLADIPIEDVITGQLSILGSATLKQLEKQINEQGFSIDHEKLSLVMSYLEQEKLVTSMKKGRYTFYSVSGPVSI</sequence>
<evidence type="ECO:0000313" key="2">
    <source>
        <dbReference type="Proteomes" id="UP000198535"/>
    </source>
</evidence>